<evidence type="ECO:0000259" key="6">
    <source>
        <dbReference type="PROSITE" id="PS51898"/>
    </source>
</evidence>
<dbReference type="PANTHER" id="PTHR30349">
    <property type="entry name" value="PHAGE INTEGRASE-RELATED"/>
    <property type="match status" value="1"/>
</dbReference>
<organism evidence="8 9">
    <name type="scientific">Candidatus Magasanikbacteria bacterium GW2011_GWA2_56_11</name>
    <dbReference type="NCBI Taxonomy" id="1619044"/>
    <lineage>
        <taxon>Bacteria</taxon>
        <taxon>Candidatus Magasanikiibacteriota</taxon>
    </lineage>
</organism>
<dbReference type="Pfam" id="PF00589">
    <property type="entry name" value="Phage_integrase"/>
    <property type="match status" value="1"/>
</dbReference>
<dbReference type="GO" id="GO:0003677">
    <property type="term" value="F:DNA binding"/>
    <property type="evidence" value="ECO:0007669"/>
    <property type="project" value="UniProtKB-UniRule"/>
</dbReference>
<keyword evidence="3 5" id="KW-0238">DNA-binding</keyword>
<feature type="domain" description="Tyr recombinase" evidence="6">
    <location>
        <begin position="106"/>
        <end position="278"/>
    </location>
</feature>
<dbReference type="EMBL" id="LCRX01000014">
    <property type="protein sequence ID" value="KKW41724.1"/>
    <property type="molecule type" value="Genomic_DNA"/>
</dbReference>
<dbReference type="GO" id="GO:0006310">
    <property type="term" value="P:DNA recombination"/>
    <property type="evidence" value="ECO:0007669"/>
    <property type="project" value="UniProtKB-KW"/>
</dbReference>
<dbReference type="Gene3D" id="1.10.150.130">
    <property type="match status" value="1"/>
</dbReference>
<evidence type="ECO:0000256" key="5">
    <source>
        <dbReference type="PROSITE-ProRule" id="PRU01248"/>
    </source>
</evidence>
<keyword evidence="4" id="KW-0233">DNA recombination</keyword>
<evidence type="ECO:0000256" key="1">
    <source>
        <dbReference type="ARBA" id="ARBA00008857"/>
    </source>
</evidence>
<evidence type="ECO:0000313" key="8">
    <source>
        <dbReference type="EMBL" id="KKW41724.1"/>
    </source>
</evidence>
<comment type="caution">
    <text evidence="8">The sequence shown here is derived from an EMBL/GenBank/DDBJ whole genome shotgun (WGS) entry which is preliminary data.</text>
</comment>
<comment type="similarity">
    <text evidence="1">Belongs to the 'phage' integrase family.</text>
</comment>
<accession>A0A0G2B8G8</accession>
<dbReference type="Pfam" id="PF13495">
    <property type="entry name" value="Phage_int_SAM_4"/>
    <property type="match status" value="1"/>
</dbReference>
<sequence>MLGLGYFSKNMANLIEILTREIKLRNYSPKTLAAYVFVVRDIYAFHQRPPKELTTEDIKDYLLAKQKKGLSSQTVALYANALNFLYGEVYKRPNFVRIKHPKRSSRLPVVLRRDEIERLLAVIKNIKHRTLVALAYGAGLRVGEAVRLRVADIDLDELTITVRQGKGKKDRLTVLSASLTPDLREFMTGKTGQAYIFGSERGGRLTEATAQKVFVRALQKAGVVKPATFHSLRHSFATHLLENGVDVRYVQELLGHANIRTTQIYTKVTNPRLKNIKSPL</sequence>
<dbReference type="GO" id="GO:0015074">
    <property type="term" value="P:DNA integration"/>
    <property type="evidence" value="ECO:0007669"/>
    <property type="project" value="UniProtKB-KW"/>
</dbReference>
<feature type="domain" description="Core-binding (CB)" evidence="7">
    <location>
        <begin position="9"/>
        <end position="90"/>
    </location>
</feature>
<gene>
    <name evidence="8" type="ORF">UY92_C0014G0049</name>
</gene>
<dbReference type="InterPro" id="IPR011010">
    <property type="entry name" value="DNA_brk_join_enz"/>
</dbReference>
<dbReference type="InterPro" id="IPR004107">
    <property type="entry name" value="Integrase_SAM-like_N"/>
</dbReference>
<dbReference type="SUPFAM" id="SSF56349">
    <property type="entry name" value="DNA breaking-rejoining enzymes"/>
    <property type="match status" value="1"/>
</dbReference>
<dbReference type="AlphaFoldDB" id="A0A0G2B8G8"/>
<name>A0A0G2B8G8_9BACT</name>
<dbReference type="PROSITE" id="PS51900">
    <property type="entry name" value="CB"/>
    <property type="match status" value="1"/>
</dbReference>
<evidence type="ECO:0000256" key="3">
    <source>
        <dbReference type="ARBA" id="ARBA00023125"/>
    </source>
</evidence>
<dbReference type="Gene3D" id="1.10.443.10">
    <property type="entry name" value="Intergrase catalytic core"/>
    <property type="match status" value="1"/>
</dbReference>
<protein>
    <submittedName>
        <fullName evidence="8">Phage integrase</fullName>
    </submittedName>
</protein>
<dbReference type="InterPro" id="IPR013762">
    <property type="entry name" value="Integrase-like_cat_sf"/>
</dbReference>
<reference evidence="8 9" key="1">
    <citation type="journal article" date="2015" name="Nature">
        <title>rRNA introns, odd ribosomes, and small enigmatic genomes across a large radiation of phyla.</title>
        <authorList>
            <person name="Brown C.T."/>
            <person name="Hug L.A."/>
            <person name="Thomas B.C."/>
            <person name="Sharon I."/>
            <person name="Castelle C.J."/>
            <person name="Singh A."/>
            <person name="Wilkins M.J."/>
            <person name="Williams K.H."/>
            <person name="Banfield J.F."/>
        </authorList>
    </citation>
    <scope>NUCLEOTIDE SEQUENCE [LARGE SCALE GENOMIC DNA]</scope>
</reference>
<dbReference type="STRING" id="1619044.UY92_C0014G0049"/>
<proteinExistence type="inferred from homology"/>
<dbReference type="InterPro" id="IPR010998">
    <property type="entry name" value="Integrase_recombinase_N"/>
</dbReference>
<keyword evidence="2" id="KW-0229">DNA integration</keyword>
<dbReference type="PANTHER" id="PTHR30349:SF64">
    <property type="entry name" value="PROPHAGE INTEGRASE INTD-RELATED"/>
    <property type="match status" value="1"/>
</dbReference>
<evidence type="ECO:0000256" key="4">
    <source>
        <dbReference type="ARBA" id="ARBA00023172"/>
    </source>
</evidence>
<evidence type="ECO:0000313" key="9">
    <source>
        <dbReference type="Proteomes" id="UP000033870"/>
    </source>
</evidence>
<dbReference type="Proteomes" id="UP000033870">
    <property type="component" value="Unassembled WGS sequence"/>
</dbReference>
<dbReference type="InterPro" id="IPR002104">
    <property type="entry name" value="Integrase_catalytic"/>
</dbReference>
<evidence type="ECO:0000256" key="2">
    <source>
        <dbReference type="ARBA" id="ARBA00022908"/>
    </source>
</evidence>
<dbReference type="InterPro" id="IPR050090">
    <property type="entry name" value="Tyrosine_recombinase_XerCD"/>
</dbReference>
<evidence type="ECO:0000259" key="7">
    <source>
        <dbReference type="PROSITE" id="PS51900"/>
    </source>
</evidence>
<dbReference type="PROSITE" id="PS51898">
    <property type="entry name" value="TYR_RECOMBINASE"/>
    <property type="match status" value="1"/>
</dbReference>
<dbReference type="InterPro" id="IPR044068">
    <property type="entry name" value="CB"/>
</dbReference>
<dbReference type="NCBIfam" id="NF040815">
    <property type="entry name" value="recomb_XerA_Arch"/>
    <property type="match status" value="1"/>
</dbReference>